<proteinExistence type="predicted"/>
<organism evidence="1 2">
    <name type="scientific">Lentithecium fluviatile CBS 122367</name>
    <dbReference type="NCBI Taxonomy" id="1168545"/>
    <lineage>
        <taxon>Eukaryota</taxon>
        <taxon>Fungi</taxon>
        <taxon>Dikarya</taxon>
        <taxon>Ascomycota</taxon>
        <taxon>Pezizomycotina</taxon>
        <taxon>Dothideomycetes</taxon>
        <taxon>Pleosporomycetidae</taxon>
        <taxon>Pleosporales</taxon>
        <taxon>Massarineae</taxon>
        <taxon>Lentitheciaceae</taxon>
        <taxon>Lentithecium</taxon>
    </lineage>
</organism>
<dbReference type="EMBL" id="MU005592">
    <property type="protein sequence ID" value="KAF2681250.1"/>
    <property type="molecule type" value="Genomic_DNA"/>
</dbReference>
<dbReference type="Proteomes" id="UP000799291">
    <property type="component" value="Unassembled WGS sequence"/>
</dbReference>
<reference evidence="1" key="1">
    <citation type="journal article" date="2020" name="Stud. Mycol.">
        <title>101 Dothideomycetes genomes: a test case for predicting lifestyles and emergence of pathogens.</title>
        <authorList>
            <person name="Haridas S."/>
            <person name="Albert R."/>
            <person name="Binder M."/>
            <person name="Bloem J."/>
            <person name="Labutti K."/>
            <person name="Salamov A."/>
            <person name="Andreopoulos B."/>
            <person name="Baker S."/>
            <person name="Barry K."/>
            <person name="Bills G."/>
            <person name="Bluhm B."/>
            <person name="Cannon C."/>
            <person name="Castanera R."/>
            <person name="Culley D."/>
            <person name="Daum C."/>
            <person name="Ezra D."/>
            <person name="Gonzalez J."/>
            <person name="Henrissat B."/>
            <person name="Kuo A."/>
            <person name="Liang C."/>
            <person name="Lipzen A."/>
            <person name="Lutzoni F."/>
            <person name="Magnuson J."/>
            <person name="Mondo S."/>
            <person name="Nolan M."/>
            <person name="Ohm R."/>
            <person name="Pangilinan J."/>
            <person name="Park H.-J."/>
            <person name="Ramirez L."/>
            <person name="Alfaro M."/>
            <person name="Sun H."/>
            <person name="Tritt A."/>
            <person name="Yoshinaga Y."/>
            <person name="Zwiers L.-H."/>
            <person name="Turgeon B."/>
            <person name="Goodwin S."/>
            <person name="Spatafora J."/>
            <person name="Crous P."/>
            <person name="Grigoriev I."/>
        </authorList>
    </citation>
    <scope>NUCLEOTIDE SEQUENCE</scope>
    <source>
        <strain evidence="1">CBS 122367</strain>
    </source>
</reference>
<dbReference type="SUPFAM" id="SSF57850">
    <property type="entry name" value="RING/U-box"/>
    <property type="match status" value="1"/>
</dbReference>
<gene>
    <name evidence="1" type="ORF">K458DRAFT_406605</name>
</gene>
<protein>
    <submittedName>
        <fullName evidence="1">Uncharacterized protein</fullName>
    </submittedName>
</protein>
<evidence type="ECO:0000313" key="1">
    <source>
        <dbReference type="EMBL" id="KAF2681250.1"/>
    </source>
</evidence>
<sequence>MADSDQTPCCSSCKTPRTLWDFAHNHLIIVTPSDPDDFCIICHEPFNTILPDTGRRDIPVQVTRLGDCKHTYGLACLEHMWATYARKRDTAPGHLCMLDRTKWFSRKMFYVFKCTEPQKQLFTNLLSKNWQVDKDTARWFLFHEDEHKDLVRPWELRFIQQKSEFELCIRWAIEMRTAVDETMKMFRTEQTWKFQPPDPEEAIRHFGTAESSWAAFWKGKMDPFDWNDFQQLRCSHRIRLVTAALATAKGQALHAMIKEQLGDCREELNGQFFGERGEPSRIVIEHASQVAIKWGAEWDWKQMVMVRYVAVTLMCAELQRERGVVLENLPGFAGTGWRYMSWNPGCFPRLTE</sequence>
<evidence type="ECO:0000313" key="2">
    <source>
        <dbReference type="Proteomes" id="UP000799291"/>
    </source>
</evidence>
<name>A0A6G1ITE3_9PLEO</name>
<accession>A0A6G1ITE3</accession>
<dbReference type="AlphaFoldDB" id="A0A6G1ITE3"/>
<keyword evidence="2" id="KW-1185">Reference proteome</keyword>